<evidence type="ECO:0000256" key="2">
    <source>
        <dbReference type="ARBA" id="ARBA00000971"/>
    </source>
</evidence>
<dbReference type="GO" id="GO:0071013">
    <property type="term" value="C:catalytic step 2 spliceosome"/>
    <property type="evidence" value="ECO:0007669"/>
    <property type="project" value="TreeGrafter"/>
</dbReference>
<dbReference type="InterPro" id="IPR003613">
    <property type="entry name" value="Ubox_domain"/>
</dbReference>
<evidence type="ECO:0000313" key="15">
    <source>
        <dbReference type="Proteomes" id="UP001145021"/>
    </source>
</evidence>
<feature type="region of interest" description="Disordered" evidence="11">
    <location>
        <begin position="419"/>
        <end position="526"/>
    </location>
</feature>
<evidence type="ECO:0000256" key="4">
    <source>
        <dbReference type="ARBA" id="ARBA00004123"/>
    </source>
</evidence>
<dbReference type="InterPro" id="IPR044666">
    <property type="entry name" value="Cyclophilin_A-like"/>
</dbReference>
<evidence type="ECO:0000259" key="12">
    <source>
        <dbReference type="PROSITE" id="PS50072"/>
    </source>
</evidence>
<keyword evidence="8" id="KW-0697">Rotamase</keyword>
<dbReference type="InterPro" id="IPR002130">
    <property type="entry name" value="Cyclophilin-type_PPIase_dom"/>
</dbReference>
<keyword evidence="6" id="KW-0808">Transferase</keyword>
<dbReference type="SMART" id="SM00504">
    <property type="entry name" value="Ubox"/>
    <property type="match status" value="1"/>
</dbReference>
<dbReference type="InterPro" id="IPR020892">
    <property type="entry name" value="Cyclophilin-type_PPIase_CS"/>
</dbReference>
<proteinExistence type="inferred from homology"/>
<dbReference type="GO" id="GO:0061630">
    <property type="term" value="F:ubiquitin protein ligase activity"/>
    <property type="evidence" value="ECO:0007669"/>
    <property type="project" value="UniProtKB-EC"/>
</dbReference>
<keyword evidence="9 14" id="KW-0413">Isomerase</keyword>
<dbReference type="FunFam" id="2.40.100.10:FF:000014">
    <property type="entry name" value="Peptidyl-prolyl cis-trans isomerase cyp65"/>
    <property type="match status" value="1"/>
</dbReference>
<comment type="similarity">
    <text evidence="5">Belongs to the cyclophilin-type PPIase family. PPIL2 subfamily.</text>
</comment>
<evidence type="ECO:0000256" key="6">
    <source>
        <dbReference type="ARBA" id="ARBA00022679"/>
    </source>
</evidence>
<keyword evidence="15" id="KW-1185">Reference proteome</keyword>
<dbReference type="EMBL" id="JANBOH010000085">
    <property type="protein sequence ID" value="KAJ1645878.1"/>
    <property type="molecule type" value="Genomic_DNA"/>
</dbReference>
<name>A0A9W7XLC9_9FUNG</name>
<dbReference type="PROSITE" id="PS00170">
    <property type="entry name" value="CSA_PPIASE_1"/>
    <property type="match status" value="1"/>
</dbReference>
<dbReference type="InterPro" id="IPR029000">
    <property type="entry name" value="Cyclophilin-like_dom_sf"/>
</dbReference>
<dbReference type="SUPFAM" id="SSF50891">
    <property type="entry name" value="Cyclophilin-like"/>
    <property type="match status" value="1"/>
</dbReference>
<evidence type="ECO:0000256" key="5">
    <source>
        <dbReference type="ARBA" id="ARBA00007930"/>
    </source>
</evidence>
<evidence type="ECO:0000256" key="3">
    <source>
        <dbReference type="ARBA" id="ARBA00003697"/>
    </source>
</evidence>
<dbReference type="Pfam" id="PF00160">
    <property type="entry name" value="Pro_isomerase"/>
    <property type="match status" value="1"/>
</dbReference>
<comment type="function">
    <text evidence="3">May catalyze the cis-trans isomerization of proline imidic peptide bonds in oligopeptides thereby assisting the folding of proteins. May also function as a chaperone, playing a role in intracellular transport of proteins. May also have a protein ubiquitin ligase activity acting as an E3 ubiquitin protein ligase or as a ubiquitin-ubiquitin ligase promoting elongation of ubiquitin chains on proteins.</text>
</comment>
<dbReference type="InterPro" id="IPR026951">
    <property type="entry name" value="PPIL2_U-box_dom"/>
</dbReference>
<keyword evidence="10" id="KW-0539">Nucleus</keyword>
<dbReference type="GO" id="GO:0000209">
    <property type="term" value="P:protein polyubiquitination"/>
    <property type="evidence" value="ECO:0007669"/>
    <property type="project" value="TreeGrafter"/>
</dbReference>
<dbReference type="PANTHER" id="PTHR45625:SF1">
    <property type="entry name" value="RING-TYPE E3 UBIQUITIN-PROTEIN LIGASE PPIL2"/>
    <property type="match status" value="1"/>
</dbReference>
<evidence type="ECO:0000256" key="10">
    <source>
        <dbReference type="ARBA" id="ARBA00023242"/>
    </source>
</evidence>
<dbReference type="PROSITE" id="PS51698">
    <property type="entry name" value="U_BOX"/>
    <property type="match status" value="1"/>
</dbReference>
<dbReference type="PRINTS" id="PR00153">
    <property type="entry name" value="CSAPPISMRASE"/>
</dbReference>
<dbReference type="InterPro" id="IPR013083">
    <property type="entry name" value="Znf_RING/FYVE/PHD"/>
</dbReference>
<dbReference type="Proteomes" id="UP001145021">
    <property type="component" value="Unassembled WGS sequence"/>
</dbReference>
<dbReference type="AlphaFoldDB" id="A0A9W7XLC9"/>
<evidence type="ECO:0000256" key="9">
    <source>
        <dbReference type="ARBA" id="ARBA00023235"/>
    </source>
</evidence>
<organism evidence="14 15">
    <name type="scientific">Coemansia asiatica</name>
    <dbReference type="NCBI Taxonomy" id="1052880"/>
    <lineage>
        <taxon>Eukaryota</taxon>
        <taxon>Fungi</taxon>
        <taxon>Fungi incertae sedis</taxon>
        <taxon>Zoopagomycota</taxon>
        <taxon>Kickxellomycotina</taxon>
        <taxon>Kickxellomycetes</taxon>
        <taxon>Kickxellales</taxon>
        <taxon>Kickxellaceae</taxon>
        <taxon>Coemansia</taxon>
    </lineage>
</organism>
<evidence type="ECO:0000256" key="8">
    <source>
        <dbReference type="ARBA" id="ARBA00023110"/>
    </source>
</evidence>
<feature type="region of interest" description="Disordered" evidence="11">
    <location>
        <begin position="1"/>
        <end position="23"/>
    </location>
</feature>
<keyword evidence="7" id="KW-0833">Ubl conjugation pathway</keyword>
<sequence>MGRSNDKPFIAQEEWSKSHGLGSQEKKETADVLPFDCCALSLKPFNNPMCASDGYVFDRDNIAKFISENHKHPFSGEQLSMDNLVALHYHKNTNGDYIDPVSFRQFSRFTKIVANKRSGHVYLWASIEEFNVKPKTWVDLVTGDPFGPEDIIVLQDPDAQKKSTKKVAIEKTANTAKSATEYDLQKLPRSTISSHSAAKEKSSKRPYNAAAFSKGLAAASFTSTAMEPVTKNELELVDEQEYMFDKIKEKGYARISTNLGDLNLELHCDKAPRTCFNFINLASSGYYKGVKFHRSIKNFMIQGGDPTGTGKGGESCWGRNFQDEISKKLKHSARGVLSMANHGPGTNGSQFFILYRPTAHLDGKHTVFGRVVGGLSVLGNMEAVSTDDSDRPTSDIIINDVSVLVDPYAEFSSRVKRKLEHKRREHELATGKRRRTAAEEEQEERETTTWLGAKVVNKANKGSSADPEHGAQQRTTGVGRYMKKARIEISGGQDLAARKTQAGAEALPSSSKKAAKSYKFGDFSGW</sequence>
<comment type="catalytic activity">
    <reaction evidence="2">
        <text>[protein]-peptidylproline (omega=180) = [protein]-peptidylproline (omega=0)</text>
        <dbReference type="Rhea" id="RHEA:16237"/>
        <dbReference type="Rhea" id="RHEA-COMP:10747"/>
        <dbReference type="Rhea" id="RHEA-COMP:10748"/>
        <dbReference type="ChEBI" id="CHEBI:83833"/>
        <dbReference type="ChEBI" id="CHEBI:83834"/>
        <dbReference type="EC" id="5.2.1.8"/>
    </reaction>
</comment>
<protein>
    <submittedName>
        <fullName evidence="14">Cyclophilin peptidyl-prolyl cis-trans isomerase Cyp8</fullName>
        <ecNumber evidence="14">5.2.1.8</ecNumber>
    </submittedName>
</protein>
<dbReference type="PROSITE" id="PS50072">
    <property type="entry name" value="CSA_PPIASE_2"/>
    <property type="match status" value="1"/>
</dbReference>
<evidence type="ECO:0000259" key="13">
    <source>
        <dbReference type="PROSITE" id="PS51698"/>
    </source>
</evidence>
<dbReference type="PANTHER" id="PTHR45625">
    <property type="entry name" value="PEPTIDYL-PROLYL CIS-TRANS ISOMERASE-RELATED"/>
    <property type="match status" value="1"/>
</dbReference>
<dbReference type="CDD" id="cd01923">
    <property type="entry name" value="cyclophilin_RING"/>
    <property type="match status" value="1"/>
</dbReference>
<comment type="caution">
    <text evidence="14">The sequence shown here is derived from an EMBL/GenBank/DDBJ whole genome shotgun (WGS) entry which is preliminary data.</text>
</comment>
<evidence type="ECO:0000256" key="11">
    <source>
        <dbReference type="SAM" id="MobiDB-lite"/>
    </source>
</evidence>
<feature type="domain" description="PPIase cyclophilin-type" evidence="12">
    <location>
        <begin position="256"/>
        <end position="403"/>
    </location>
</feature>
<dbReference type="Gene3D" id="2.40.100.10">
    <property type="entry name" value="Cyclophilin-like"/>
    <property type="match status" value="1"/>
</dbReference>
<accession>A0A9W7XLC9</accession>
<comment type="subcellular location">
    <subcellularLocation>
        <location evidence="4">Nucleus</location>
    </subcellularLocation>
</comment>
<dbReference type="CDD" id="cd16663">
    <property type="entry name" value="RING-Ubox_PPIL2"/>
    <property type="match status" value="1"/>
</dbReference>
<reference evidence="14" key="1">
    <citation type="submission" date="2022-07" db="EMBL/GenBank/DDBJ databases">
        <title>Phylogenomic reconstructions and comparative analyses of Kickxellomycotina fungi.</title>
        <authorList>
            <person name="Reynolds N.K."/>
            <person name="Stajich J.E."/>
            <person name="Barry K."/>
            <person name="Grigoriev I.V."/>
            <person name="Crous P."/>
            <person name="Smith M.E."/>
        </authorList>
    </citation>
    <scope>NUCLEOTIDE SEQUENCE</scope>
    <source>
        <strain evidence="14">NBRC 105413</strain>
    </source>
</reference>
<feature type="domain" description="U-box" evidence="13">
    <location>
        <begin position="31"/>
        <end position="104"/>
    </location>
</feature>
<dbReference type="SUPFAM" id="SSF57850">
    <property type="entry name" value="RING/U-box"/>
    <property type="match status" value="1"/>
</dbReference>
<dbReference type="Gene3D" id="3.30.40.10">
    <property type="entry name" value="Zinc/RING finger domain, C3HC4 (zinc finger)"/>
    <property type="match status" value="1"/>
</dbReference>
<evidence type="ECO:0000313" key="14">
    <source>
        <dbReference type="EMBL" id="KAJ1645878.1"/>
    </source>
</evidence>
<evidence type="ECO:0000256" key="7">
    <source>
        <dbReference type="ARBA" id="ARBA00022786"/>
    </source>
</evidence>
<dbReference type="GO" id="GO:0006457">
    <property type="term" value="P:protein folding"/>
    <property type="evidence" value="ECO:0007669"/>
    <property type="project" value="InterPro"/>
</dbReference>
<evidence type="ECO:0000256" key="1">
    <source>
        <dbReference type="ARBA" id="ARBA00000900"/>
    </source>
</evidence>
<dbReference type="Pfam" id="PF04641">
    <property type="entry name" value="Rtf2"/>
    <property type="match status" value="1"/>
</dbReference>
<comment type="catalytic activity">
    <reaction evidence="1">
        <text>S-ubiquitinyl-[E2 ubiquitin-conjugating enzyme]-L-cysteine + [acceptor protein]-L-lysine = [E2 ubiquitin-conjugating enzyme]-L-cysteine + N(6)-ubiquitinyl-[acceptor protein]-L-lysine.</text>
        <dbReference type="EC" id="2.3.2.27"/>
    </reaction>
</comment>
<dbReference type="EC" id="5.2.1.8" evidence="14"/>
<gene>
    <name evidence="14" type="primary">cyp8</name>
    <name evidence="14" type="ORF">LPJ64_002585</name>
</gene>
<dbReference type="GO" id="GO:0003755">
    <property type="term" value="F:peptidyl-prolyl cis-trans isomerase activity"/>
    <property type="evidence" value="ECO:0007669"/>
    <property type="project" value="UniProtKB-KW"/>
</dbReference>